<dbReference type="AlphaFoldDB" id="A0A2N3I8B9"/>
<evidence type="ECO:0008006" key="3">
    <source>
        <dbReference type="Google" id="ProtNLM"/>
    </source>
</evidence>
<dbReference type="PANTHER" id="PTHR35532:SF5">
    <property type="entry name" value="CARBOHYDRATE-BINDING DOMAIN-CONTAINING PROTEIN"/>
    <property type="match status" value="1"/>
</dbReference>
<reference evidence="1 2" key="1">
    <citation type="journal article" date="2017" name="Front. Microbiol.">
        <title>Labilibaculum manganireducens gen. nov., sp. nov. and Labilibaculum filiforme sp. nov., Novel Bacteroidetes Isolated from Subsurface Sediments of the Baltic Sea.</title>
        <authorList>
            <person name="Vandieken V."/>
            <person name="Marshall I.P."/>
            <person name="Niemann H."/>
            <person name="Engelen B."/>
            <person name="Cypionka H."/>
        </authorList>
    </citation>
    <scope>NUCLEOTIDE SEQUENCE [LARGE SCALE GENOMIC DNA]</scope>
    <source>
        <strain evidence="1 2">59.10-2M</strain>
    </source>
</reference>
<dbReference type="Proteomes" id="UP000233618">
    <property type="component" value="Unassembled WGS sequence"/>
</dbReference>
<evidence type="ECO:0000313" key="1">
    <source>
        <dbReference type="EMBL" id="PKQ66535.1"/>
    </source>
</evidence>
<gene>
    <name evidence="1" type="ORF">BZG01_10950</name>
</gene>
<protein>
    <recommendedName>
        <fullName evidence="3">Peptide-N(4)-(N-acetyl-beta-glucosaminyl)asparagine amidase</fullName>
    </recommendedName>
</protein>
<dbReference type="EMBL" id="MVDE01000014">
    <property type="protein sequence ID" value="PKQ66535.1"/>
    <property type="molecule type" value="Genomic_DNA"/>
</dbReference>
<comment type="caution">
    <text evidence="1">The sequence shown here is derived from an EMBL/GenBank/DDBJ whole genome shotgun (WGS) entry which is preliminary data.</text>
</comment>
<dbReference type="Gene3D" id="2.60.120.260">
    <property type="entry name" value="Galactose-binding domain-like"/>
    <property type="match status" value="1"/>
</dbReference>
<dbReference type="PANTHER" id="PTHR35532">
    <property type="entry name" value="SIMILAR TO POLYHYDROXYALKANOATE DEPOLYMERASE"/>
    <property type="match status" value="1"/>
</dbReference>
<dbReference type="RefSeq" id="WP_101309882.1">
    <property type="nucleotide sequence ID" value="NZ_MVDE01000014.1"/>
</dbReference>
<proteinExistence type="predicted"/>
<accession>A0A2N3I8B9</accession>
<keyword evidence="2" id="KW-1185">Reference proteome</keyword>
<name>A0A2N3I8B9_9BACT</name>
<organism evidence="1 2">
    <name type="scientific">Labilibaculum manganireducens</name>
    <dbReference type="NCBI Taxonomy" id="1940525"/>
    <lineage>
        <taxon>Bacteria</taxon>
        <taxon>Pseudomonadati</taxon>
        <taxon>Bacteroidota</taxon>
        <taxon>Bacteroidia</taxon>
        <taxon>Marinilabiliales</taxon>
        <taxon>Marinifilaceae</taxon>
        <taxon>Labilibaculum</taxon>
    </lineage>
</organism>
<sequence>MKSIPEIILFGLIAFLLNSCTQNVPSGVKNTLKFSGENRFELEKVIEHYQTKEDSLKLKAAYFLIENMPYHFYFAIEDHNRYDELFDSISVCRISVKSGDECFDNELRGKAIDRYVNQFLNENRLGRYRGQICSDAQTIDSEFLIENIDYAFKAWEFPWARQYSLDEFCRYILPYRYGNEAPDRWRKKFYNQFKWVVDSIKNPKDVLEVTSYMNKLFRNKVSHSHALSRLENNIKPSQLAKGMVVEGCEGQTGMGECILRSIGVPVSIITFPWWGNRNVGHNMNALLDSSKQWQYFAFDDWDPSHKLRDFAPKIYFKQFARVLDQSIVNQQFMEDGSRNFQNVKNININVIDKRIVYLYVFGDRSWSPIDKAKNNCSGIVFENVGTNDYMYMAAVLQDEHLEPVTYPFRADSIGNPIYYIPDSLSTISFTFDRKYPPKDREARCDALIDGQFQTGDKFNFSKSRTIYSIKDRLKYQENILKIKSVQSKYIRYVFPEGVASCWDGPAEVAFYHADSTGIKKLTGRYFGSSQLSSEQIKIMTDGDILTYVEWKTNPKLQDAPTGNIIMKEYAENPIWIGLELDSITEITHVGICPRNDKNGIYPGMYYELFYWDNQWKSLGKKIAMTDMITYDHIPSNALLWLRNFSEGKEERIFTIKDGKQIWW</sequence>
<evidence type="ECO:0000313" key="2">
    <source>
        <dbReference type="Proteomes" id="UP000233618"/>
    </source>
</evidence>